<keyword evidence="3" id="KW-1185">Reference proteome</keyword>
<dbReference type="Proteomes" id="UP000326924">
    <property type="component" value="Unassembled WGS sequence"/>
</dbReference>
<feature type="compositionally biased region" description="Polar residues" evidence="1">
    <location>
        <begin position="1"/>
        <end position="12"/>
    </location>
</feature>
<feature type="region of interest" description="Disordered" evidence="1">
    <location>
        <begin position="1"/>
        <end position="64"/>
    </location>
</feature>
<dbReference type="InParanoid" id="A0A5J5EYV1"/>
<evidence type="ECO:0008006" key="4">
    <source>
        <dbReference type="Google" id="ProtNLM"/>
    </source>
</evidence>
<dbReference type="EMBL" id="VXIS01000083">
    <property type="protein sequence ID" value="KAA8906903.1"/>
    <property type="molecule type" value="Genomic_DNA"/>
</dbReference>
<dbReference type="SUPFAM" id="SSF52540">
    <property type="entry name" value="P-loop containing nucleoside triphosphate hydrolases"/>
    <property type="match status" value="1"/>
</dbReference>
<comment type="caution">
    <text evidence="2">The sequence shown here is derived from an EMBL/GenBank/DDBJ whole genome shotgun (WGS) entry which is preliminary data.</text>
</comment>
<sequence>MTSNANRNSNCVLESPSGGAEVGEQADVVQQAGDDGEQTPDKHELDGNVDAVEQPTPVENGLEGNCDVCRAVGRMPDENGLEDVDAVQQATSDENQLEGNGDVGCMPDENGLEDVDAVQQATSDEKELECNGDFGRMPDENRLKDVDAVQQAAPERNADVVYQAAAPSRLRPRGYGSLPAIGTDGSLRFEAQERVMLVEPTAEHLDKLLERRCQERAEKERQQLDKQAAEADTVCIVSEFAARLARLLEHRDQARPLVLFLRGQSGSGKTWLGRKLLESLKGAQVSITSFEGAAAPRILPKDKARREMLTPRLLDFVARWSKTAKTAANESSSRAVVAYSMNGLLLINMPDGEQMAERPAETQMINTTNMEVLATLDALHCGKFCRSFERNHAVKFVVDALRKPEVRVLVATVVCNTDGSNRKAFAALAGRFLRQPDNGT</sequence>
<accession>A0A5J5EYV1</accession>
<dbReference type="AlphaFoldDB" id="A0A5J5EYV1"/>
<protein>
    <recommendedName>
        <fullName evidence="4">P-loop containing nucleoside triphosphate hydrolase protein</fullName>
    </recommendedName>
</protein>
<gene>
    <name evidence="2" type="ORF">FN846DRAFT_889987</name>
</gene>
<organism evidence="2 3">
    <name type="scientific">Sphaerosporella brunnea</name>
    <dbReference type="NCBI Taxonomy" id="1250544"/>
    <lineage>
        <taxon>Eukaryota</taxon>
        <taxon>Fungi</taxon>
        <taxon>Dikarya</taxon>
        <taxon>Ascomycota</taxon>
        <taxon>Pezizomycotina</taxon>
        <taxon>Pezizomycetes</taxon>
        <taxon>Pezizales</taxon>
        <taxon>Pyronemataceae</taxon>
        <taxon>Sphaerosporella</taxon>
    </lineage>
</organism>
<proteinExistence type="predicted"/>
<name>A0A5J5EYV1_9PEZI</name>
<dbReference type="Gene3D" id="3.40.50.300">
    <property type="entry name" value="P-loop containing nucleotide triphosphate hydrolases"/>
    <property type="match status" value="1"/>
</dbReference>
<evidence type="ECO:0000313" key="3">
    <source>
        <dbReference type="Proteomes" id="UP000326924"/>
    </source>
</evidence>
<evidence type="ECO:0000256" key="1">
    <source>
        <dbReference type="SAM" id="MobiDB-lite"/>
    </source>
</evidence>
<evidence type="ECO:0000313" key="2">
    <source>
        <dbReference type="EMBL" id="KAA8906903.1"/>
    </source>
</evidence>
<dbReference type="InterPro" id="IPR027417">
    <property type="entry name" value="P-loop_NTPase"/>
</dbReference>
<reference evidence="2 3" key="1">
    <citation type="submission" date="2019-09" db="EMBL/GenBank/DDBJ databases">
        <title>Draft genome of the ectomycorrhizal ascomycete Sphaerosporella brunnea.</title>
        <authorList>
            <consortium name="DOE Joint Genome Institute"/>
            <person name="Benucci G.M."/>
            <person name="Marozzi G."/>
            <person name="Antonielli L."/>
            <person name="Sanchez S."/>
            <person name="Marco P."/>
            <person name="Wang X."/>
            <person name="Falini L.B."/>
            <person name="Barry K."/>
            <person name="Haridas S."/>
            <person name="Lipzen A."/>
            <person name="Labutti K."/>
            <person name="Grigoriev I.V."/>
            <person name="Murat C."/>
            <person name="Martin F."/>
            <person name="Albertini E."/>
            <person name="Donnini D."/>
            <person name="Bonito G."/>
        </authorList>
    </citation>
    <scope>NUCLEOTIDE SEQUENCE [LARGE SCALE GENOMIC DNA]</scope>
    <source>
        <strain evidence="2 3">Sb_GMNB300</strain>
    </source>
</reference>